<evidence type="ECO:0000313" key="3">
    <source>
        <dbReference type="Proteomes" id="UP000038009"/>
    </source>
</evidence>
<dbReference type="GO" id="GO:0016491">
    <property type="term" value="F:oxidoreductase activity"/>
    <property type="evidence" value="ECO:0007669"/>
    <property type="project" value="TreeGrafter"/>
</dbReference>
<dbReference type="AlphaFoldDB" id="A0A0N1I2C9"/>
<feature type="chain" id="PRO_5005873655" description="Selenoprotein F/M domain-containing protein" evidence="1">
    <location>
        <begin position="29"/>
        <end position="169"/>
    </location>
</feature>
<evidence type="ECO:0000256" key="1">
    <source>
        <dbReference type="SAM" id="SignalP"/>
    </source>
</evidence>
<dbReference type="OMA" id="KECESCC"/>
<accession>A0A0N1I2C9</accession>
<proteinExistence type="predicted"/>
<organism evidence="2 3">
    <name type="scientific">Leptomonas seymouri</name>
    <dbReference type="NCBI Taxonomy" id="5684"/>
    <lineage>
        <taxon>Eukaryota</taxon>
        <taxon>Discoba</taxon>
        <taxon>Euglenozoa</taxon>
        <taxon>Kinetoplastea</taxon>
        <taxon>Metakinetoplastina</taxon>
        <taxon>Trypanosomatida</taxon>
        <taxon>Trypanosomatidae</taxon>
        <taxon>Leishmaniinae</taxon>
        <taxon>Leptomonas</taxon>
    </lineage>
</organism>
<dbReference type="OrthoDB" id="1910009at2759"/>
<dbReference type="EMBL" id="LJSK01000238">
    <property type="protein sequence ID" value="KPI84702.1"/>
    <property type="molecule type" value="Genomic_DNA"/>
</dbReference>
<evidence type="ECO:0000313" key="2">
    <source>
        <dbReference type="EMBL" id="KPI84702.1"/>
    </source>
</evidence>
<name>A0A0N1I2C9_LEPSE</name>
<protein>
    <recommendedName>
        <fullName evidence="4">Selenoprotein F/M domain-containing protein</fullName>
    </recommendedName>
</protein>
<dbReference type="InterPro" id="IPR039992">
    <property type="entry name" value="Sep15_SelM"/>
</dbReference>
<keyword evidence="3" id="KW-1185">Reference proteome</keyword>
<dbReference type="VEuPathDB" id="TriTrypDB:Lsey_0238_0080"/>
<dbReference type="GO" id="GO:0005788">
    <property type="term" value="C:endoplasmic reticulum lumen"/>
    <property type="evidence" value="ECO:0007669"/>
    <property type="project" value="TreeGrafter"/>
</dbReference>
<reference evidence="2 3" key="1">
    <citation type="journal article" date="2015" name="PLoS Pathog.">
        <title>Leptomonas seymouri: Adaptations to the Dixenous Life Cycle Analyzed by Genome Sequencing, Transcriptome Profiling and Co-infection with Leishmania donovani.</title>
        <authorList>
            <person name="Kraeva N."/>
            <person name="Butenko A."/>
            <person name="Hlavacova J."/>
            <person name="Kostygov A."/>
            <person name="Myskova J."/>
            <person name="Grybchuk D."/>
            <person name="Lestinova T."/>
            <person name="Votypka J."/>
            <person name="Volf P."/>
            <person name="Opperdoes F."/>
            <person name="Flegontov P."/>
            <person name="Lukes J."/>
            <person name="Yurchenko V."/>
        </authorList>
    </citation>
    <scope>NUCLEOTIDE SEQUENCE [LARGE SCALE GENOMIC DNA]</scope>
    <source>
        <strain evidence="2 3">ATCC 30220</strain>
    </source>
</reference>
<feature type="signal peptide" evidence="1">
    <location>
        <begin position="1"/>
        <end position="28"/>
    </location>
</feature>
<dbReference type="PANTHER" id="PTHR13077">
    <property type="entry name" value="SELENOPROTEIN F"/>
    <property type="match status" value="1"/>
</dbReference>
<gene>
    <name evidence="2" type="ORF">ABL78_6248</name>
</gene>
<evidence type="ECO:0008006" key="4">
    <source>
        <dbReference type="Google" id="ProtNLM"/>
    </source>
</evidence>
<keyword evidence="1" id="KW-0732">Signal</keyword>
<comment type="caution">
    <text evidence="2">The sequence shown here is derived from an EMBL/GenBank/DDBJ whole genome shotgun (WGS) entry which is preliminary data.</text>
</comment>
<dbReference type="PANTHER" id="PTHR13077:SF6">
    <property type="entry name" value="SELENOPROTEIN F"/>
    <property type="match status" value="1"/>
</dbReference>
<sequence>MRRMLLFCFVEALVVLLAVMTTATPVNAARTQAECLELGFDKDMVRCTYCEKLFIVTQSPVLQQECLDCCISSEDDAEAATVKYPAARIELRNLPHSMQPSSTGLVATFRRMLRGRPYFNQVSFIKKNSIFYPQVVLVDDEAKDAVRFSIMGWSLETLDKFLTEKIRVD</sequence>
<dbReference type="Proteomes" id="UP000038009">
    <property type="component" value="Unassembled WGS sequence"/>
</dbReference>